<feature type="region of interest" description="Disordered" evidence="1">
    <location>
        <begin position="1"/>
        <end position="27"/>
    </location>
</feature>
<dbReference type="EMBL" id="MU001499">
    <property type="protein sequence ID" value="KAF2445845.1"/>
    <property type="molecule type" value="Genomic_DNA"/>
</dbReference>
<dbReference type="AlphaFoldDB" id="A0A9P4PKR3"/>
<reference evidence="2" key="1">
    <citation type="journal article" date="2020" name="Stud. Mycol.">
        <title>101 Dothideomycetes genomes: a test case for predicting lifestyles and emergence of pathogens.</title>
        <authorList>
            <person name="Haridas S."/>
            <person name="Albert R."/>
            <person name="Binder M."/>
            <person name="Bloem J."/>
            <person name="Labutti K."/>
            <person name="Salamov A."/>
            <person name="Andreopoulos B."/>
            <person name="Baker S."/>
            <person name="Barry K."/>
            <person name="Bills G."/>
            <person name="Bluhm B."/>
            <person name="Cannon C."/>
            <person name="Castanera R."/>
            <person name="Culley D."/>
            <person name="Daum C."/>
            <person name="Ezra D."/>
            <person name="Gonzalez J."/>
            <person name="Henrissat B."/>
            <person name="Kuo A."/>
            <person name="Liang C."/>
            <person name="Lipzen A."/>
            <person name="Lutzoni F."/>
            <person name="Magnuson J."/>
            <person name="Mondo S."/>
            <person name="Nolan M."/>
            <person name="Ohm R."/>
            <person name="Pangilinan J."/>
            <person name="Park H.-J."/>
            <person name="Ramirez L."/>
            <person name="Alfaro M."/>
            <person name="Sun H."/>
            <person name="Tritt A."/>
            <person name="Yoshinaga Y."/>
            <person name="Zwiers L.-H."/>
            <person name="Turgeon B."/>
            <person name="Goodwin S."/>
            <person name="Spatafora J."/>
            <person name="Crous P."/>
            <person name="Grigoriev I."/>
        </authorList>
    </citation>
    <scope>NUCLEOTIDE SEQUENCE</scope>
    <source>
        <strain evidence="2">CBS 690.94</strain>
    </source>
</reference>
<organism evidence="2 3">
    <name type="scientific">Karstenula rhodostoma CBS 690.94</name>
    <dbReference type="NCBI Taxonomy" id="1392251"/>
    <lineage>
        <taxon>Eukaryota</taxon>
        <taxon>Fungi</taxon>
        <taxon>Dikarya</taxon>
        <taxon>Ascomycota</taxon>
        <taxon>Pezizomycotina</taxon>
        <taxon>Dothideomycetes</taxon>
        <taxon>Pleosporomycetidae</taxon>
        <taxon>Pleosporales</taxon>
        <taxon>Massarineae</taxon>
        <taxon>Didymosphaeriaceae</taxon>
        <taxon>Karstenula</taxon>
    </lineage>
</organism>
<accession>A0A9P4PKR3</accession>
<feature type="region of interest" description="Disordered" evidence="1">
    <location>
        <begin position="40"/>
        <end position="96"/>
    </location>
</feature>
<proteinExistence type="predicted"/>
<evidence type="ECO:0000313" key="2">
    <source>
        <dbReference type="EMBL" id="KAF2445845.1"/>
    </source>
</evidence>
<name>A0A9P4PKR3_9PLEO</name>
<dbReference type="Proteomes" id="UP000799764">
    <property type="component" value="Unassembled WGS sequence"/>
</dbReference>
<evidence type="ECO:0000313" key="3">
    <source>
        <dbReference type="Proteomes" id="UP000799764"/>
    </source>
</evidence>
<sequence length="96" mass="10363">MSDTVLADFNPADEEDWNNPPGSNLIPAPHQIRLARFLGPLPSSHVPCSRPARPPPAPHPTPPTTSDPSRPQPASLAPRPGTDVRRQLSPLPVPYK</sequence>
<protein>
    <submittedName>
        <fullName evidence="2">Uncharacterized protein</fullName>
    </submittedName>
</protein>
<evidence type="ECO:0000256" key="1">
    <source>
        <dbReference type="SAM" id="MobiDB-lite"/>
    </source>
</evidence>
<keyword evidence="3" id="KW-1185">Reference proteome</keyword>
<comment type="caution">
    <text evidence="2">The sequence shown here is derived from an EMBL/GenBank/DDBJ whole genome shotgun (WGS) entry which is preliminary data.</text>
</comment>
<gene>
    <name evidence="2" type="ORF">P171DRAFT_274444</name>
</gene>
<feature type="compositionally biased region" description="Pro residues" evidence="1">
    <location>
        <begin position="52"/>
        <end position="65"/>
    </location>
</feature>